<dbReference type="AlphaFoldDB" id="A0A346DZR6"/>
<gene>
    <name evidence="12" type="ORF">C9I82_255</name>
</gene>
<dbReference type="GO" id="GO:0005737">
    <property type="term" value="C:cytoplasm"/>
    <property type="evidence" value="ECO:0007669"/>
    <property type="project" value="TreeGrafter"/>
</dbReference>
<reference evidence="12 13" key="1">
    <citation type="submission" date="2018-03" db="EMBL/GenBank/DDBJ databases">
        <title>A parallel universe: an anciently diverged bacterial symbiosis in a Hawaiian planthopper (Hemiptera: Cixiidae) reveals rearranged nutritional responsibilities.</title>
        <authorList>
            <person name="Bennett G."/>
            <person name="Mao M."/>
        </authorList>
    </citation>
    <scope>NUCLEOTIDE SEQUENCE [LARGE SCALE GENOMIC DNA]</scope>
    <source>
        <strain evidence="12 13">OLIH</strain>
    </source>
</reference>
<dbReference type="PROSITE" id="PS51826">
    <property type="entry name" value="PSBD"/>
    <property type="match status" value="1"/>
</dbReference>
<comment type="function">
    <text evidence="7">The pyruvate dehydrogenase complex catalyzes the overall conversion of pyruvate to acetyl-CoA and CO(2). It contains multiple copies of three enzymatic components: pyruvate dehydrogenase (E1), dihydrolipoamide acetyltransferase (E2) and lipoamide dehydrogenase (E3).</text>
</comment>
<comment type="catalytic activity">
    <reaction evidence="8">
        <text>N(6)-[(R)-dihydrolipoyl]-L-lysyl-[protein] + acetyl-CoA = N(6)-[(R)-S(8)-acetyldihydrolipoyl]-L-lysyl-[protein] + CoA</text>
        <dbReference type="Rhea" id="RHEA:17017"/>
        <dbReference type="Rhea" id="RHEA-COMP:10475"/>
        <dbReference type="Rhea" id="RHEA-COMP:10478"/>
        <dbReference type="ChEBI" id="CHEBI:57287"/>
        <dbReference type="ChEBI" id="CHEBI:57288"/>
        <dbReference type="ChEBI" id="CHEBI:83100"/>
        <dbReference type="ChEBI" id="CHEBI:83111"/>
        <dbReference type="EC" id="2.3.1.12"/>
    </reaction>
</comment>
<dbReference type="Pfam" id="PF00364">
    <property type="entry name" value="Biotin_lipoyl"/>
    <property type="match status" value="1"/>
</dbReference>
<keyword evidence="13" id="KW-1185">Reference proteome</keyword>
<dbReference type="FunFam" id="3.30.559.10:FF:000004">
    <property type="entry name" value="Acetyltransferase component of pyruvate dehydrogenase complex"/>
    <property type="match status" value="1"/>
</dbReference>
<evidence type="ECO:0000256" key="5">
    <source>
        <dbReference type="ARBA" id="ARBA00022823"/>
    </source>
</evidence>
<evidence type="ECO:0000313" key="12">
    <source>
        <dbReference type="EMBL" id="AXN02221.1"/>
    </source>
</evidence>
<evidence type="ECO:0000259" key="11">
    <source>
        <dbReference type="PROSITE" id="PS51826"/>
    </source>
</evidence>
<dbReference type="InterPro" id="IPR003016">
    <property type="entry name" value="2-oxoA_DH_lipoyl-BS"/>
</dbReference>
<dbReference type="GO" id="GO:0006086">
    <property type="term" value="P:pyruvate decarboxylation to acetyl-CoA"/>
    <property type="evidence" value="ECO:0007669"/>
    <property type="project" value="TreeGrafter"/>
</dbReference>
<dbReference type="InterPro" id="IPR023213">
    <property type="entry name" value="CAT-like_dom_sf"/>
</dbReference>
<dbReference type="Gene3D" id="3.30.559.10">
    <property type="entry name" value="Chloramphenicol acetyltransferase-like domain"/>
    <property type="match status" value="1"/>
</dbReference>
<protein>
    <recommendedName>
        <fullName evidence="9">Dihydrolipoamide acetyltransferase component of pyruvate dehydrogenase complex</fullName>
        <ecNumber evidence="9">2.3.1.-</ecNumber>
    </recommendedName>
</protein>
<dbReference type="InterPro" id="IPR001078">
    <property type="entry name" value="2-oxoacid_DH_actylTfrase"/>
</dbReference>
<organism evidence="12 13">
    <name type="scientific">Candidatus Purcelliella pentastirinorum</name>
    <dbReference type="NCBI Taxonomy" id="472834"/>
    <lineage>
        <taxon>Bacteria</taxon>
        <taxon>Pseudomonadati</taxon>
        <taxon>Pseudomonadota</taxon>
        <taxon>Gammaproteobacteria</taxon>
        <taxon>Enterobacterales</taxon>
        <taxon>Enterobacteriaceae</taxon>
        <taxon>Candidatus Purcelliella</taxon>
    </lineage>
</organism>
<dbReference type="Pfam" id="PF02817">
    <property type="entry name" value="E3_binding"/>
    <property type="match status" value="1"/>
</dbReference>
<dbReference type="SUPFAM" id="SSF51230">
    <property type="entry name" value="Single hybrid motif"/>
    <property type="match status" value="1"/>
</dbReference>
<dbReference type="SUPFAM" id="SSF52777">
    <property type="entry name" value="CoA-dependent acyltransferases"/>
    <property type="match status" value="1"/>
</dbReference>
<dbReference type="EC" id="2.3.1.-" evidence="9"/>
<dbReference type="PANTHER" id="PTHR43178">
    <property type="entry name" value="DIHYDROLIPOAMIDE ACETYLTRANSFERASE COMPONENT OF PYRUVATE DEHYDROGENASE COMPLEX"/>
    <property type="match status" value="1"/>
</dbReference>
<keyword evidence="4 9" id="KW-0808">Transferase</keyword>
<evidence type="ECO:0000313" key="13">
    <source>
        <dbReference type="Proteomes" id="UP000256856"/>
    </source>
</evidence>
<keyword evidence="12" id="KW-0670">Pyruvate</keyword>
<dbReference type="CDD" id="cd06849">
    <property type="entry name" value="lipoyl_domain"/>
    <property type="match status" value="1"/>
</dbReference>
<evidence type="ECO:0000256" key="9">
    <source>
        <dbReference type="RuleBase" id="RU003423"/>
    </source>
</evidence>
<dbReference type="InterPro" id="IPR011053">
    <property type="entry name" value="Single_hybrid_motif"/>
</dbReference>
<dbReference type="InterPro" id="IPR004167">
    <property type="entry name" value="PSBD"/>
</dbReference>
<dbReference type="OrthoDB" id="9805770at2"/>
<evidence type="ECO:0000256" key="6">
    <source>
        <dbReference type="ARBA" id="ARBA00023315"/>
    </source>
</evidence>
<comment type="subunit">
    <text evidence="3">Forms a 24-polypeptide structural core with octahedral symmetry.</text>
</comment>
<evidence type="ECO:0000256" key="7">
    <source>
        <dbReference type="ARBA" id="ARBA00025211"/>
    </source>
</evidence>
<dbReference type="RefSeq" id="WP_115956052.1">
    <property type="nucleotide sequence ID" value="NZ_CP028374.1"/>
</dbReference>
<comment type="cofactor">
    <cofactor evidence="1 9">
        <name>(R)-lipoate</name>
        <dbReference type="ChEBI" id="CHEBI:83088"/>
    </cofactor>
</comment>
<dbReference type="Gene3D" id="4.10.320.10">
    <property type="entry name" value="E3-binding domain"/>
    <property type="match status" value="1"/>
</dbReference>
<dbReference type="PROSITE" id="PS00189">
    <property type="entry name" value="LIPOYL"/>
    <property type="match status" value="1"/>
</dbReference>
<feature type="domain" description="Peripheral subunit-binding (PSBD)" evidence="11">
    <location>
        <begin position="125"/>
        <end position="162"/>
    </location>
</feature>
<dbReference type="Gene3D" id="2.40.50.100">
    <property type="match status" value="1"/>
</dbReference>
<proteinExistence type="inferred from homology"/>
<dbReference type="InterPro" id="IPR050743">
    <property type="entry name" value="2-oxoacid_DH_E2_comp"/>
</dbReference>
<dbReference type="InterPro" id="IPR000089">
    <property type="entry name" value="Biotin_lipoyl"/>
</dbReference>
<evidence type="ECO:0000256" key="3">
    <source>
        <dbReference type="ARBA" id="ARBA00011484"/>
    </source>
</evidence>
<keyword evidence="5 9" id="KW-0450">Lipoyl</keyword>
<evidence type="ECO:0000259" key="10">
    <source>
        <dbReference type="PROSITE" id="PS50968"/>
    </source>
</evidence>
<dbReference type="PROSITE" id="PS50968">
    <property type="entry name" value="BIOTINYL_LIPOYL"/>
    <property type="match status" value="1"/>
</dbReference>
<comment type="similarity">
    <text evidence="2 9">Belongs to the 2-oxoacid dehydrogenase family.</text>
</comment>
<dbReference type="KEGG" id="ppet:C9I82_255"/>
<dbReference type="PANTHER" id="PTHR43178:SF2">
    <property type="entry name" value="DIHYDROLIPOYLLYSINE-RESIDUE ACETYLTRANSFERASE COMPONENT OF PYRUVATE DEHYDROGENASE COMPLEX"/>
    <property type="match status" value="1"/>
</dbReference>
<evidence type="ECO:0000256" key="8">
    <source>
        <dbReference type="ARBA" id="ARBA00048370"/>
    </source>
</evidence>
<name>A0A346DZR6_9ENTR</name>
<accession>A0A346DZR6</accession>
<dbReference type="GO" id="GO:0031405">
    <property type="term" value="F:lipoic acid binding"/>
    <property type="evidence" value="ECO:0007669"/>
    <property type="project" value="TreeGrafter"/>
</dbReference>
<evidence type="ECO:0000256" key="2">
    <source>
        <dbReference type="ARBA" id="ARBA00007317"/>
    </source>
</evidence>
<dbReference type="SUPFAM" id="SSF47005">
    <property type="entry name" value="Peripheral subunit-binding domain of 2-oxo acid dehydrogenase complex"/>
    <property type="match status" value="1"/>
</dbReference>
<feature type="domain" description="Lipoyl-binding" evidence="10">
    <location>
        <begin position="2"/>
        <end position="76"/>
    </location>
</feature>
<dbReference type="Pfam" id="PF00198">
    <property type="entry name" value="2-oxoacid_dh"/>
    <property type="match status" value="1"/>
</dbReference>
<evidence type="ECO:0000256" key="1">
    <source>
        <dbReference type="ARBA" id="ARBA00001938"/>
    </source>
</evidence>
<evidence type="ECO:0000256" key="4">
    <source>
        <dbReference type="ARBA" id="ARBA00022679"/>
    </source>
</evidence>
<dbReference type="EMBL" id="CP028374">
    <property type="protein sequence ID" value="AXN02221.1"/>
    <property type="molecule type" value="Genomic_DNA"/>
</dbReference>
<dbReference type="GO" id="GO:0004742">
    <property type="term" value="F:dihydrolipoyllysine-residue acetyltransferase activity"/>
    <property type="evidence" value="ECO:0007669"/>
    <property type="project" value="UniProtKB-EC"/>
</dbReference>
<sequence>MLIDIKLPNIAGVNEVDVVDILVNIGDSIKFEQIIFVVEAQKASFDIPSPYNGIVKDIKVKIFDTVKINDIIIIIDSDEINLQSSLKTSSNILDVICDNKISKVYNNKFKSTKTKDYFLNDFKSYATPLIRRLSRKLNIDLFNIKGSGRKGRILKSDLDDYLNIKSRFINNNKKDNKSIKKENEFDKFGKTKFLAISDLQKNIANKLHKTWNTIPHVTQFDEIDITDLEVFRHSENKRLSFDKNFIKITPIIFLLKSIAKSLKKMPNFNSSLSNDGSFLILKEYINIGVAVNSSYGLFVPVICNVDKKNIIDLSVELSNLSNQVRSNKLRKVDCQGGSFTVSSLGKLGGIFFTPIINFPEVAILGISKILVKPVFVLNKIIPRTILPFSLSYDHRVINGVDAGEFMCLIDYFMSDIRRLII</sequence>
<dbReference type="Proteomes" id="UP000256856">
    <property type="component" value="Chromosome"/>
</dbReference>
<dbReference type="InterPro" id="IPR036625">
    <property type="entry name" value="E3-bd_dom_sf"/>
</dbReference>
<keyword evidence="6 9" id="KW-0012">Acyltransferase</keyword>